<name>A0A918B0A7_9ACTN</name>
<reference evidence="2" key="1">
    <citation type="journal article" date="2014" name="Int. J. Syst. Evol. Microbiol.">
        <title>Complete genome sequence of Corynebacterium casei LMG S-19264T (=DSM 44701T), isolated from a smear-ripened cheese.</title>
        <authorList>
            <consortium name="US DOE Joint Genome Institute (JGI-PGF)"/>
            <person name="Walter F."/>
            <person name="Albersmeier A."/>
            <person name="Kalinowski J."/>
            <person name="Ruckert C."/>
        </authorList>
    </citation>
    <scope>NUCLEOTIDE SEQUENCE</scope>
    <source>
        <strain evidence="2">JCM 4335</strain>
    </source>
</reference>
<accession>A0A918B0A7</accession>
<evidence type="ECO:0000256" key="1">
    <source>
        <dbReference type="SAM" id="MobiDB-lite"/>
    </source>
</evidence>
<feature type="region of interest" description="Disordered" evidence="1">
    <location>
        <begin position="415"/>
        <end position="439"/>
    </location>
</feature>
<dbReference type="EMBL" id="BMSV01000005">
    <property type="protein sequence ID" value="GGQ07506.1"/>
    <property type="molecule type" value="Genomic_DNA"/>
</dbReference>
<dbReference type="AlphaFoldDB" id="A0A918B0A7"/>
<gene>
    <name evidence="2" type="ORF">GCM10010249_27210</name>
</gene>
<sequence>MDTDLPGTPGGAGTAGIDVPDDLLAAAELVPAGPTAPRGGPPGGGVSLARPLVYALPAEGPRPRTALVCFPFDLEEPPDGHGYREVELAVTFDDEDLCALDLRPAPGAGAGGGERVSVFGLGRNRLRWVFRAGAGRAGLRPDGRWTQALVRLPGRFTEVHGRLTLRAVLDHPSPDGDHERAEVRTRDEVPFRLARPDTWLAASLAPAPSEPGTGALAAFREPPTPDGGLPPGQHRLCYAVDIEKYSARDNAGMIRAQRALMRVVKAACAHAGVDWAGCGRQAQGDGYLLVLLPDADVTRAVPRLMAGTAEALAAVNAEGDHGGTPLRMRACFHQGIVHEAESGYAGAAVVELFRILDSGPLRTRLAEERDTDLVTAFSDRLYQDLTPHGYDGLSPAGFERAGISVPAKGFTGTAWIRSHPRAPDRASGRAAAPAGRNPR</sequence>
<proteinExistence type="predicted"/>
<reference evidence="2" key="2">
    <citation type="submission" date="2020-09" db="EMBL/GenBank/DDBJ databases">
        <authorList>
            <person name="Sun Q."/>
            <person name="Ohkuma M."/>
        </authorList>
    </citation>
    <scope>NUCLEOTIDE SEQUENCE</scope>
    <source>
        <strain evidence="2">JCM 4335</strain>
    </source>
</reference>
<protein>
    <submittedName>
        <fullName evidence="2">Uncharacterized protein</fullName>
    </submittedName>
</protein>
<evidence type="ECO:0000313" key="2">
    <source>
        <dbReference type="EMBL" id="GGQ07506.1"/>
    </source>
</evidence>
<keyword evidence="3" id="KW-1185">Reference proteome</keyword>
<dbReference type="RefSeq" id="WP_189533399.1">
    <property type="nucleotide sequence ID" value="NZ_BMSV01000005.1"/>
</dbReference>
<dbReference type="Proteomes" id="UP000654123">
    <property type="component" value="Unassembled WGS sequence"/>
</dbReference>
<feature type="compositionally biased region" description="Low complexity" evidence="1">
    <location>
        <begin position="428"/>
        <end position="439"/>
    </location>
</feature>
<organism evidence="2 3">
    <name type="scientific">Streptomyces roseolilacinus</name>
    <dbReference type="NCBI Taxonomy" id="66904"/>
    <lineage>
        <taxon>Bacteria</taxon>
        <taxon>Bacillati</taxon>
        <taxon>Actinomycetota</taxon>
        <taxon>Actinomycetes</taxon>
        <taxon>Kitasatosporales</taxon>
        <taxon>Streptomycetaceae</taxon>
        <taxon>Streptomyces</taxon>
    </lineage>
</organism>
<evidence type="ECO:0000313" key="3">
    <source>
        <dbReference type="Proteomes" id="UP000654123"/>
    </source>
</evidence>
<comment type="caution">
    <text evidence="2">The sequence shown here is derived from an EMBL/GenBank/DDBJ whole genome shotgun (WGS) entry which is preliminary data.</text>
</comment>